<keyword evidence="6" id="KW-0804">Transcription</keyword>
<organism evidence="11 12">
    <name type="scientific">Zostera marina</name>
    <name type="common">Eelgrass</name>
    <dbReference type="NCBI Taxonomy" id="29655"/>
    <lineage>
        <taxon>Eukaryota</taxon>
        <taxon>Viridiplantae</taxon>
        <taxon>Streptophyta</taxon>
        <taxon>Embryophyta</taxon>
        <taxon>Tracheophyta</taxon>
        <taxon>Spermatophyta</taxon>
        <taxon>Magnoliopsida</taxon>
        <taxon>Liliopsida</taxon>
        <taxon>Zosteraceae</taxon>
        <taxon>Zostera</taxon>
    </lineage>
</organism>
<proteinExistence type="inferred from homology"/>
<protein>
    <submittedName>
        <fullName evidence="11">BZIP family transcription factor</fullName>
    </submittedName>
</protein>
<comment type="subcellular location">
    <subcellularLocation>
        <location evidence="2">Endoplasmic reticulum membrane</location>
        <topology evidence="2">Single-pass membrane protein</topology>
    </subcellularLocation>
    <subcellularLocation>
        <location evidence="1">Nucleus</location>
    </subcellularLocation>
</comment>
<dbReference type="GO" id="GO:0003677">
    <property type="term" value="F:DNA binding"/>
    <property type="evidence" value="ECO:0007669"/>
    <property type="project" value="UniProtKB-KW"/>
</dbReference>
<name>A0A0K9PLB3_ZOSMR</name>
<evidence type="ECO:0000256" key="9">
    <source>
        <dbReference type="SAM" id="Phobius"/>
    </source>
</evidence>
<keyword evidence="9" id="KW-0472">Membrane</keyword>
<dbReference type="PANTHER" id="PTHR47416:SF3">
    <property type="entry name" value="BZIP TRANSCRIPTION FACTOR 17-RELATED"/>
    <property type="match status" value="1"/>
</dbReference>
<accession>A0A0K9PLB3</accession>
<dbReference type="InterPro" id="IPR004827">
    <property type="entry name" value="bZIP"/>
</dbReference>
<dbReference type="Pfam" id="PF00170">
    <property type="entry name" value="bZIP_1"/>
    <property type="match status" value="1"/>
</dbReference>
<dbReference type="STRING" id="29655.A0A0K9PLB3"/>
<dbReference type="AlphaFoldDB" id="A0A0K9PLB3"/>
<evidence type="ECO:0000259" key="10">
    <source>
        <dbReference type="PROSITE" id="PS50217"/>
    </source>
</evidence>
<reference evidence="12" key="1">
    <citation type="journal article" date="2016" name="Nature">
        <title>The genome of the seagrass Zostera marina reveals angiosperm adaptation to the sea.</title>
        <authorList>
            <person name="Olsen J.L."/>
            <person name="Rouze P."/>
            <person name="Verhelst B."/>
            <person name="Lin Y.-C."/>
            <person name="Bayer T."/>
            <person name="Collen J."/>
            <person name="Dattolo E."/>
            <person name="De Paoli E."/>
            <person name="Dittami S."/>
            <person name="Maumus F."/>
            <person name="Michel G."/>
            <person name="Kersting A."/>
            <person name="Lauritano C."/>
            <person name="Lohaus R."/>
            <person name="Toepel M."/>
            <person name="Tonon T."/>
            <person name="Vanneste K."/>
            <person name="Amirebrahimi M."/>
            <person name="Brakel J."/>
            <person name="Bostroem C."/>
            <person name="Chovatia M."/>
            <person name="Grimwood J."/>
            <person name="Jenkins J.W."/>
            <person name="Jueterbock A."/>
            <person name="Mraz A."/>
            <person name="Stam W.T."/>
            <person name="Tice H."/>
            <person name="Bornberg-Bauer E."/>
            <person name="Green P.J."/>
            <person name="Pearson G.A."/>
            <person name="Procaccini G."/>
            <person name="Duarte C.M."/>
            <person name="Schmutz J."/>
            <person name="Reusch T.B.H."/>
            <person name="Van de Peer Y."/>
        </authorList>
    </citation>
    <scope>NUCLEOTIDE SEQUENCE [LARGE SCALE GENOMIC DNA]</scope>
    <source>
        <strain evidence="12">cv. Finnish</strain>
    </source>
</reference>
<keyword evidence="4" id="KW-0805">Transcription regulation</keyword>
<evidence type="ECO:0000313" key="12">
    <source>
        <dbReference type="Proteomes" id="UP000036987"/>
    </source>
</evidence>
<dbReference type="GO" id="GO:0003700">
    <property type="term" value="F:DNA-binding transcription factor activity"/>
    <property type="evidence" value="ECO:0007669"/>
    <property type="project" value="InterPro"/>
</dbReference>
<dbReference type="GO" id="GO:0005634">
    <property type="term" value="C:nucleus"/>
    <property type="evidence" value="ECO:0000318"/>
    <property type="project" value="GO_Central"/>
</dbReference>
<feature type="region of interest" description="Disordered" evidence="8">
    <location>
        <begin position="458"/>
        <end position="477"/>
    </location>
</feature>
<keyword evidence="7" id="KW-0539">Nucleus</keyword>
<feature type="region of interest" description="Disordered" evidence="8">
    <location>
        <begin position="155"/>
        <end position="184"/>
    </location>
</feature>
<dbReference type="GO" id="GO:0005789">
    <property type="term" value="C:endoplasmic reticulum membrane"/>
    <property type="evidence" value="ECO:0000318"/>
    <property type="project" value="GO_Central"/>
</dbReference>
<evidence type="ECO:0000256" key="1">
    <source>
        <dbReference type="ARBA" id="ARBA00004123"/>
    </source>
</evidence>
<evidence type="ECO:0000256" key="4">
    <source>
        <dbReference type="ARBA" id="ARBA00023015"/>
    </source>
</evidence>
<sequence length="682" mass="74398">MSESVYPQADAMNNQTFVDPFDPIGFPDDFPGDLDFTSGGNLFSDLNFNGDVGFSIEDLLDIPDFNLDEDVPNNHDQLGGGSDSPPLSNSKVGSSSGSRSRTGAEGALSSTSSFVISENSHSGVNYNMASPDSDNSATVGGSEVIVDDRKRMELKRKNERRDEEVKSESNHLNKTTFDGSGKVHKSFRNIDSGGSPFASSAENGGMDEKRKVRLIRNRESAQLSRQRKKHYVEELEEKAKSMQSMIAELNAKINYVMAENVSLKHKLCGGGGDVPPPGAPPPFLPVTHMHYPWIPNYALRPMSGSHVPLLPIPKLQTPRSASATKSKKPEKPGSIIKSKKAVTKIKKVASFGLFGILLFVVFLGGFVPGIDNRNEWYRKSTSNSYENSKSGLIGQSHERVLLEKTKFCDQGVHCHKNNSKNGSHPLLASLYVPRNDKLLKIDGNLIISSVLASEKTITHTSSESKSSGTTLSSGKGDKETSLAIFRSLTVSKLGSEIGRKSHTYSIPNKYQKALPPNFMKMYNENVNSIPADRPMKEWFHEASEGSEGPIFNSGMCSEVFQFNASPASGGSSGGMILAKSITNSSKEKAHNISDSHPMKTKNRRFLHSQRNLVNKTGEERSKTATTMVVSVLVDPREAVDDGDGMMQSKSISRIFVVVLVDNVKYVTYSCTLPFKGVSASHL</sequence>
<dbReference type="PANTHER" id="PTHR47416">
    <property type="entry name" value="BASIC-LEUCINE ZIPPER TRANSCRIPTION FACTOR F-RELATED"/>
    <property type="match status" value="1"/>
</dbReference>
<feature type="compositionally biased region" description="Low complexity" evidence="8">
    <location>
        <begin position="84"/>
        <end position="101"/>
    </location>
</feature>
<feature type="domain" description="BZIP" evidence="10">
    <location>
        <begin position="207"/>
        <end position="267"/>
    </location>
</feature>
<feature type="compositionally biased region" description="Low complexity" evidence="8">
    <location>
        <begin position="458"/>
        <end position="474"/>
    </location>
</feature>
<dbReference type="OMA" id="FNHNFGM"/>
<feature type="transmembrane region" description="Helical" evidence="9">
    <location>
        <begin position="348"/>
        <end position="370"/>
    </location>
</feature>
<dbReference type="SMART" id="SM00338">
    <property type="entry name" value="BRLZ"/>
    <property type="match status" value="1"/>
</dbReference>
<dbReference type="Gene3D" id="1.20.5.170">
    <property type="match status" value="1"/>
</dbReference>
<dbReference type="SUPFAM" id="SSF57959">
    <property type="entry name" value="Leucine zipper domain"/>
    <property type="match status" value="1"/>
</dbReference>
<keyword evidence="9" id="KW-0812">Transmembrane</keyword>
<comment type="caution">
    <text evidence="11">The sequence shown here is derived from an EMBL/GenBank/DDBJ whole genome shotgun (WGS) entry which is preliminary data.</text>
</comment>
<evidence type="ECO:0000256" key="8">
    <source>
        <dbReference type="SAM" id="MobiDB-lite"/>
    </source>
</evidence>
<comment type="similarity">
    <text evidence="3">Belongs to the bZIP family.</text>
</comment>
<evidence type="ECO:0000256" key="2">
    <source>
        <dbReference type="ARBA" id="ARBA00004389"/>
    </source>
</evidence>
<evidence type="ECO:0000256" key="3">
    <source>
        <dbReference type="ARBA" id="ARBA00007163"/>
    </source>
</evidence>
<dbReference type="PROSITE" id="PS50217">
    <property type="entry name" value="BZIP"/>
    <property type="match status" value="1"/>
</dbReference>
<dbReference type="EMBL" id="LFYR01000753">
    <property type="protein sequence ID" value="KMZ69751.1"/>
    <property type="molecule type" value="Genomic_DNA"/>
</dbReference>
<evidence type="ECO:0000313" key="11">
    <source>
        <dbReference type="EMBL" id="KMZ69751.1"/>
    </source>
</evidence>
<evidence type="ECO:0000256" key="5">
    <source>
        <dbReference type="ARBA" id="ARBA00023125"/>
    </source>
</evidence>
<feature type="region of interest" description="Disordered" evidence="8">
    <location>
        <begin position="67"/>
        <end position="106"/>
    </location>
</feature>
<keyword evidence="5" id="KW-0238">DNA-binding</keyword>
<gene>
    <name evidence="11" type="ORF">ZOSMA_208G00440</name>
</gene>
<feature type="compositionally biased region" description="Basic and acidic residues" evidence="8">
    <location>
        <begin position="155"/>
        <end position="171"/>
    </location>
</feature>
<evidence type="ECO:0000256" key="7">
    <source>
        <dbReference type="ARBA" id="ARBA00023242"/>
    </source>
</evidence>
<dbReference type="InterPro" id="IPR046347">
    <property type="entry name" value="bZIP_sf"/>
</dbReference>
<evidence type="ECO:0000256" key="6">
    <source>
        <dbReference type="ARBA" id="ARBA00023163"/>
    </source>
</evidence>
<keyword evidence="9" id="KW-1133">Transmembrane helix</keyword>
<keyword evidence="12" id="KW-1185">Reference proteome</keyword>
<dbReference type="Proteomes" id="UP000036987">
    <property type="component" value="Unassembled WGS sequence"/>
</dbReference>
<dbReference type="OrthoDB" id="295274at2759"/>
<dbReference type="CDD" id="cd14704">
    <property type="entry name" value="bZIP_HY5-like"/>
    <property type="match status" value="1"/>
</dbReference>
<feature type="region of interest" description="Disordered" evidence="8">
    <location>
        <begin position="316"/>
        <end position="335"/>
    </location>
</feature>